<dbReference type="PANTHER" id="PTHR43000">
    <property type="entry name" value="DTDP-D-GLUCOSE 4,6-DEHYDRATASE-RELATED"/>
    <property type="match status" value="1"/>
</dbReference>
<dbReference type="AlphaFoldDB" id="A0AAD7AMX0"/>
<evidence type="ECO:0000313" key="3">
    <source>
        <dbReference type="EMBL" id="KAJ7362976.1"/>
    </source>
</evidence>
<reference evidence="3" key="1">
    <citation type="submission" date="2023-03" db="EMBL/GenBank/DDBJ databases">
        <title>Massive genome expansion in bonnet fungi (Mycena s.s.) driven by repeated elements and novel gene families across ecological guilds.</title>
        <authorList>
            <consortium name="Lawrence Berkeley National Laboratory"/>
            <person name="Harder C.B."/>
            <person name="Miyauchi S."/>
            <person name="Viragh M."/>
            <person name="Kuo A."/>
            <person name="Thoen E."/>
            <person name="Andreopoulos B."/>
            <person name="Lu D."/>
            <person name="Skrede I."/>
            <person name="Drula E."/>
            <person name="Henrissat B."/>
            <person name="Morin E."/>
            <person name="Kohler A."/>
            <person name="Barry K."/>
            <person name="LaButti K."/>
            <person name="Morin E."/>
            <person name="Salamov A."/>
            <person name="Lipzen A."/>
            <person name="Mereny Z."/>
            <person name="Hegedus B."/>
            <person name="Baldrian P."/>
            <person name="Stursova M."/>
            <person name="Weitz H."/>
            <person name="Taylor A."/>
            <person name="Grigoriev I.V."/>
            <person name="Nagy L.G."/>
            <person name="Martin F."/>
            <person name="Kauserud H."/>
        </authorList>
    </citation>
    <scope>NUCLEOTIDE SEQUENCE</scope>
    <source>
        <strain evidence="3">CBHHK002</strain>
    </source>
</reference>
<accession>A0AAD7AMX0</accession>
<gene>
    <name evidence="3" type="ORF">DFH08DRAFT_910858</name>
</gene>
<comment type="similarity">
    <text evidence="1">Belongs to the NAD(P)-dependent epimerase/dehydratase family.</text>
</comment>
<organism evidence="3 4">
    <name type="scientific">Mycena albidolilacea</name>
    <dbReference type="NCBI Taxonomy" id="1033008"/>
    <lineage>
        <taxon>Eukaryota</taxon>
        <taxon>Fungi</taxon>
        <taxon>Dikarya</taxon>
        <taxon>Basidiomycota</taxon>
        <taxon>Agaricomycotina</taxon>
        <taxon>Agaricomycetes</taxon>
        <taxon>Agaricomycetidae</taxon>
        <taxon>Agaricales</taxon>
        <taxon>Marasmiineae</taxon>
        <taxon>Mycenaceae</taxon>
        <taxon>Mycena</taxon>
    </lineage>
</organism>
<sequence>MTGADSNSVNGSPFNFSEDLRPWKDAPVLIGSTRFMPLPHTENIMITGGAGFIASWVVRHLTMTYPAYNIVSFDKLDYCFSLKNTRMPNGTQNFTFYKGDITNENEVLDCLGRHNIDTIFHFAAQSHVDQSFCNSYNFTHTNVYGTHYPHVLLESARKVGIKWFIHISTDEVYGEAKDDDRDFLETRMLAPTNLYAASKTAAEMLVHSYLKSFILLVIIAYCTNVFSLHRYPEKIISKFIYQLNRGQPVTLQGDGSPTRWLLYAGDAASAFDMILHKGQVGQIYNIGADLLEEFQISQSTPGDVQKWDHQYAIDDTKLRWLGWEQKIQGISRSVDGYSNQVTALCGT</sequence>
<name>A0AAD7AMX0_9AGAR</name>
<evidence type="ECO:0000259" key="2">
    <source>
        <dbReference type="Pfam" id="PF01370"/>
    </source>
</evidence>
<protein>
    <recommendedName>
        <fullName evidence="2">NAD-dependent epimerase/dehydratase domain-containing protein</fullName>
    </recommendedName>
</protein>
<evidence type="ECO:0000313" key="4">
    <source>
        <dbReference type="Proteomes" id="UP001218218"/>
    </source>
</evidence>
<keyword evidence="4" id="KW-1185">Reference proteome</keyword>
<dbReference type="Pfam" id="PF01370">
    <property type="entry name" value="Epimerase"/>
    <property type="match status" value="1"/>
</dbReference>
<evidence type="ECO:0000256" key="1">
    <source>
        <dbReference type="ARBA" id="ARBA00007637"/>
    </source>
</evidence>
<dbReference type="Gene3D" id="3.40.50.720">
    <property type="entry name" value="NAD(P)-binding Rossmann-like Domain"/>
    <property type="match status" value="1"/>
</dbReference>
<dbReference type="SUPFAM" id="SSF51735">
    <property type="entry name" value="NAD(P)-binding Rossmann-fold domains"/>
    <property type="match status" value="1"/>
</dbReference>
<proteinExistence type="inferred from homology"/>
<dbReference type="Proteomes" id="UP001218218">
    <property type="component" value="Unassembled WGS sequence"/>
</dbReference>
<dbReference type="EMBL" id="JARIHO010000004">
    <property type="protein sequence ID" value="KAJ7362976.1"/>
    <property type="molecule type" value="Genomic_DNA"/>
</dbReference>
<dbReference type="Gene3D" id="3.90.25.10">
    <property type="entry name" value="UDP-galactose 4-epimerase, domain 1"/>
    <property type="match status" value="1"/>
</dbReference>
<dbReference type="InterPro" id="IPR001509">
    <property type="entry name" value="Epimerase_deHydtase"/>
</dbReference>
<feature type="domain" description="NAD-dependent epimerase/dehydratase" evidence="2">
    <location>
        <begin position="44"/>
        <end position="287"/>
    </location>
</feature>
<comment type="caution">
    <text evidence="3">The sequence shown here is derived from an EMBL/GenBank/DDBJ whole genome shotgun (WGS) entry which is preliminary data.</text>
</comment>
<dbReference type="InterPro" id="IPR036291">
    <property type="entry name" value="NAD(P)-bd_dom_sf"/>
</dbReference>